<evidence type="ECO:0000256" key="14">
    <source>
        <dbReference type="SAM" id="Phobius"/>
    </source>
</evidence>
<comment type="caution">
    <text evidence="16">The sequence shown here is derived from an EMBL/GenBank/DDBJ whole genome shotgun (WGS) entry which is preliminary data.</text>
</comment>
<keyword evidence="11 12" id="KW-0807">Transducer</keyword>
<dbReference type="InterPro" id="IPR005390">
    <property type="entry name" value="NeuromedU_rcpt"/>
</dbReference>
<keyword evidence="7 14" id="KW-0472">Membrane</keyword>
<comment type="subcellular location">
    <subcellularLocation>
        <location evidence="1">Cell membrane</location>
        <topology evidence="1">Multi-pass membrane protein</topology>
    </subcellularLocation>
</comment>
<keyword evidence="9 12" id="KW-0675">Receptor</keyword>
<feature type="transmembrane region" description="Helical" evidence="14">
    <location>
        <begin position="94"/>
        <end position="112"/>
    </location>
</feature>
<protein>
    <recommendedName>
        <fullName evidence="15">G-protein coupled receptors family 1 profile domain-containing protein</fullName>
    </recommendedName>
</protein>
<reference evidence="16 17" key="1">
    <citation type="submission" date="2024-04" db="EMBL/GenBank/DDBJ databases">
        <authorList>
            <person name="Rising A."/>
            <person name="Reimegard J."/>
            <person name="Sonavane S."/>
            <person name="Akerstrom W."/>
            <person name="Nylinder S."/>
            <person name="Hedman E."/>
            <person name="Kallberg Y."/>
        </authorList>
    </citation>
    <scope>NUCLEOTIDE SEQUENCE [LARGE SCALE GENOMIC DNA]</scope>
</reference>
<evidence type="ECO:0000256" key="10">
    <source>
        <dbReference type="ARBA" id="ARBA00023180"/>
    </source>
</evidence>
<dbReference type="PRINTS" id="PR00237">
    <property type="entry name" value="GPCRRHODOPSN"/>
</dbReference>
<keyword evidence="6 12" id="KW-0297">G-protein coupled receptor</keyword>
<dbReference type="PROSITE" id="PS50262">
    <property type="entry name" value="G_PROTEIN_RECEP_F1_2"/>
    <property type="match status" value="1"/>
</dbReference>
<evidence type="ECO:0000256" key="2">
    <source>
        <dbReference type="ARBA" id="ARBA00010663"/>
    </source>
</evidence>
<keyword evidence="3" id="KW-1003">Cell membrane</keyword>
<evidence type="ECO:0000313" key="16">
    <source>
        <dbReference type="EMBL" id="CAL1262399.1"/>
    </source>
</evidence>
<evidence type="ECO:0000313" key="17">
    <source>
        <dbReference type="Proteomes" id="UP001497382"/>
    </source>
</evidence>
<gene>
    <name evidence="16" type="ORF">LARSCL_LOCUS965</name>
</gene>
<dbReference type="Pfam" id="PF00001">
    <property type="entry name" value="7tm_1"/>
    <property type="match status" value="1"/>
</dbReference>
<feature type="region of interest" description="Disordered" evidence="13">
    <location>
        <begin position="417"/>
        <end position="453"/>
    </location>
</feature>
<dbReference type="InterPro" id="IPR000276">
    <property type="entry name" value="GPCR_Rhodpsn"/>
</dbReference>
<evidence type="ECO:0000256" key="1">
    <source>
        <dbReference type="ARBA" id="ARBA00004651"/>
    </source>
</evidence>
<proteinExistence type="inferred from homology"/>
<keyword evidence="5 14" id="KW-1133">Transmembrane helix</keyword>
<evidence type="ECO:0000256" key="6">
    <source>
        <dbReference type="ARBA" id="ARBA00023040"/>
    </source>
</evidence>
<keyword evidence="10" id="KW-0325">Glycoprotein</keyword>
<dbReference type="SUPFAM" id="SSF81321">
    <property type="entry name" value="Family A G protein-coupled receptor-like"/>
    <property type="match status" value="1"/>
</dbReference>
<organism evidence="16 17">
    <name type="scientific">Larinioides sclopetarius</name>
    <dbReference type="NCBI Taxonomy" id="280406"/>
    <lineage>
        <taxon>Eukaryota</taxon>
        <taxon>Metazoa</taxon>
        <taxon>Ecdysozoa</taxon>
        <taxon>Arthropoda</taxon>
        <taxon>Chelicerata</taxon>
        <taxon>Arachnida</taxon>
        <taxon>Araneae</taxon>
        <taxon>Araneomorphae</taxon>
        <taxon>Entelegynae</taxon>
        <taxon>Araneoidea</taxon>
        <taxon>Araneidae</taxon>
        <taxon>Larinioides</taxon>
    </lineage>
</organism>
<keyword evidence="17" id="KW-1185">Reference proteome</keyword>
<feature type="transmembrane region" description="Helical" evidence="14">
    <location>
        <begin position="308"/>
        <end position="327"/>
    </location>
</feature>
<feature type="non-terminal residue" evidence="16">
    <location>
        <position position="453"/>
    </location>
</feature>
<feature type="transmembrane region" description="Helical" evidence="14">
    <location>
        <begin position="222"/>
        <end position="245"/>
    </location>
</feature>
<evidence type="ECO:0000259" key="15">
    <source>
        <dbReference type="PROSITE" id="PS50262"/>
    </source>
</evidence>
<keyword evidence="8" id="KW-1015">Disulfide bond</keyword>
<dbReference type="GO" id="GO:0001607">
    <property type="term" value="F:neuromedin U receptor activity"/>
    <property type="evidence" value="ECO:0007669"/>
    <property type="project" value="InterPro"/>
</dbReference>
<dbReference type="PRINTS" id="PR01565">
    <property type="entry name" value="NEUROMEDINUR"/>
</dbReference>
<evidence type="ECO:0000256" key="8">
    <source>
        <dbReference type="ARBA" id="ARBA00023157"/>
    </source>
</evidence>
<name>A0AAV1YWY2_9ARAC</name>
<evidence type="ECO:0000256" key="3">
    <source>
        <dbReference type="ARBA" id="ARBA00022475"/>
    </source>
</evidence>
<evidence type="ECO:0000256" key="9">
    <source>
        <dbReference type="ARBA" id="ARBA00023170"/>
    </source>
</evidence>
<accession>A0AAV1YWY2</accession>
<keyword evidence="4 12" id="KW-0812">Transmembrane</keyword>
<dbReference type="Proteomes" id="UP001497382">
    <property type="component" value="Unassembled WGS sequence"/>
</dbReference>
<evidence type="ECO:0000256" key="12">
    <source>
        <dbReference type="RuleBase" id="RU000688"/>
    </source>
</evidence>
<dbReference type="AlphaFoldDB" id="A0AAV1YWY2"/>
<feature type="domain" description="G-protein coupled receptors family 1 profile" evidence="15">
    <location>
        <begin position="74"/>
        <end position="370"/>
    </location>
</feature>
<dbReference type="EMBL" id="CAXIEN010000005">
    <property type="protein sequence ID" value="CAL1262399.1"/>
    <property type="molecule type" value="Genomic_DNA"/>
</dbReference>
<evidence type="ECO:0000256" key="13">
    <source>
        <dbReference type="SAM" id="MobiDB-lite"/>
    </source>
</evidence>
<evidence type="ECO:0000256" key="5">
    <source>
        <dbReference type="ARBA" id="ARBA00022989"/>
    </source>
</evidence>
<dbReference type="SMART" id="SM01381">
    <property type="entry name" value="7TM_GPCR_Srsx"/>
    <property type="match status" value="1"/>
</dbReference>
<comment type="similarity">
    <text evidence="2 12">Belongs to the G-protein coupled receptor 1 family.</text>
</comment>
<feature type="compositionally biased region" description="Basic and acidic residues" evidence="13">
    <location>
        <begin position="434"/>
        <end position="453"/>
    </location>
</feature>
<evidence type="ECO:0000256" key="4">
    <source>
        <dbReference type="ARBA" id="ARBA00022692"/>
    </source>
</evidence>
<evidence type="ECO:0000256" key="11">
    <source>
        <dbReference type="ARBA" id="ARBA00023224"/>
    </source>
</evidence>
<dbReference type="PANTHER" id="PTHR24243">
    <property type="entry name" value="G-PROTEIN COUPLED RECEPTOR"/>
    <property type="match status" value="1"/>
</dbReference>
<feature type="transmembrane region" description="Helical" evidence="14">
    <location>
        <begin position="57"/>
        <end position="82"/>
    </location>
</feature>
<dbReference type="PANTHER" id="PTHR24243:SF208">
    <property type="entry name" value="PYROKININ-1 RECEPTOR"/>
    <property type="match status" value="1"/>
</dbReference>
<dbReference type="Gene3D" id="1.20.1070.10">
    <property type="entry name" value="Rhodopsin 7-helix transmembrane proteins"/>
    <property type="match status" value="1"/>
</dbReference>
<dbReference type="GO" id="GO:0005886">
    <property type="term" value="C:plasma membrane"/>
    <property type="evidence" value="ECO:0007669"/>
    <property type="project" value="UniProtKB-SubCell"/>
</dbReference>
<dbReference type="PROSITE" id="PS00237">
    <property type="entry name" value="G_PROTEIN_RECEP_F1_1"/>
    <property type="match status" value="1"/>
</dbReference>
<feature type="transmembrane region" description="Helical" evidence="14">
    <location>
        <begin position="175"/>
        <end position="202"/>
    </location>
</feature>
<evidence type="ECO:0000256" key="7">
    <source>
        <dbReference type="ARBA" id="ARBA00023136"/>
    </source>
</evidence>
<sequence length="453" mass="51321">MAFNNESVNLGLNASNIFHTLPPVTDATGLGLEEEDIAGNSTYVFDFGPKRDSLSSVIPMTVIYIVILITGLVGNICTCFVIIRNKHMRTVTNYYLFSLALSDLLLLIVGLPQELYLLWNKYPYVFGEAFCIIRGYTSEMSTYASILTITLFTLERYFAICHPLRTHTMSKLSRAIYMIIGVWIFSLFAATHVALQLGVVFYEYKGQKIYETAECTLKTPLQHAFLGSTLAFFIVPMIVISVLYVQIGMQLRESDSVSHNRSETNIEQSETLNGDNKQFSLKKVHLAKLLKRHSTRSIRGSATSSRKAVIKMLFAVVVAFFICWAPFHAQRLMAIYVVQQTPTVVMIYTTLTHISGITYYVSATINPILYSIMSKKFRHAFKNTLAHCCRKNGSYERNSLRYSSYAGCQTNVVRSNNSSNFNNNSSLSRKKKPPEKEEHRNGNTEWRHLANNN</sequence>
<feature type="compositionally biased region" description="Low complexity" evidence="13">
    <location>
        <begin position="417"/>
        <end position="427"/>
    </location>
</feature>
<feature type="transmembrane region" description="Helical" evidence="14">
    <location>
        <begin position="347"/>
        <end position="372"/>
    </location>
</feature>
<dbReference type="InterPro" id="IPR017452">
    <property type="entry name" value="GPCR_Rhodpsn_7TM"/>
</dbReference>
<feature type="transmembrane region" description="Helical" evidence="14">
    <location>
        <begin position="132"/>
        <end position="154"/>
    </location>
</feature>